<name>A0ABT4X0G7_9BACI</name>
<dbReference type="NCBIfam" id="TIGR00200">
    <property type="entry name" value="cinA_nterm"/>
    <property type="match status" value="1"/>
</dbReference>
<proteinExistence type="inferred from homology"/>
<dbReference type="SUPFAM" id="SSF53218">
    <property type="entry name" value="Molybdenum cofactor biosynthesis proteins"/>
    <property type="match status" value="1"/>
</dbReference>
<dbReference type="NCBIfam" id="TIGR00177">
    <property type="entry name" value="molyb_syn"/>
    <property type="match status" value="1"/>
</dbReference>
<dbReference type="InterPro" id="IPR001453">
    <property type="entry name" value="MoaB/Mog_dom"/>
</dbReference>
<dbReference type="EMBL" id="JAQKAB010000002">
    <property type="protein sequence ID" value="MDA7025790.1"/>
    <property type="molecule type" value="Genomic_DNA"/>
</dbReference>
<dbReference type="Gene3D" id="3.90.950.20">
    <property type="entry name" value="CinA-like"/>
    <property type="match status" value="1"/>
</dbReference>
<dbReference type="SUPFAM" id="SSF142433">
    <property type="entry name" value="CinA-like"/>
    <property type="match status" value="1"/>
</dbReference>
<evidence type="ECO:0000313" key="4">
    <source>
        <dbReference type="Proteomes" id="UP001211894"/>
    </source>
</evidence>
<reference evidence="3 4" key="1">
    <citation type="submission" date="2023-01" db="EMBL/GenBank/DDBJ databases">
        <title>Bacillus changyiensis sp. nov., isolated from a coastal deposit.</title>
        <authorList>
            <person name="Xiao G."/>
            <person name="Lai Q."/>
            <person name="Hu Z."/>
            <person name="Shao Z."/>
        </authorList>
    </citation>
    <scope>NUCLEOTIDE SEQUENCE [LARGE SCALE GENOMIC DNA]</scope>
    <source>
        <strain evidence="3 4">CLL-7-23</strain>
    </source>
</reference>
<dbReference type="NCBIfam" id="TIGR00199">
    <property type="entry name" value="PncC_domain"/>
    <property type="match status" value="1"/>
</dbReference>
<dbReference type="CDD" id="cd00885">
    <property type="entry name" value="cinA"/>
    <property type="match status" value="1"/>
</dbReference>
<dbReference type="InterPro" id="IPR008135">
    <property type="entry name" value="Competence-induced_CinA"/>
</dbReference>
<evidence type="ECO:0000256" key="1">
    <source>
        <dbReference type="HAMAP-Rule" id="MF_00226"/>
    </source>
</evidence>
<keyword evidence="4" id="KW-1185">Reference proteome</keyword>
<dbReference type="InterPro" id="IPR036425">
    <property type="entry name" value="MoaB/Mog-like_dom_sf"/>
</dbReference>
<protein>
    <recommendedName>
        <fullName evidence="1">Putative competence-damage inducible protein</fullName>
    </recommendedName>
</protein>
<dbReference type="Gene3D" id="3.40.980.10">
    <property type="entry name" value="MoaB/Mog-like domain"/>
    <property type="match status" value="1"/>
</dbReference>
<sequence length="417" mass="45826">MKLERKAEIIAVGSELLLGQIVNTNAQFISKHLAEIGINVFYHTAVGDNPDRLKQAIQTAHERSDFLIFSGGLGPTKDDLTKETIAETVGRSLQLDTAAFQSIEDYFKKTNRTMTPNNRKQAMILEGSTVLPNRFGMAPGMFLEHESRFYMLLPGPPKELEPMFENEAKPLILEKLGSKEKIVSRVLRFFGIGESQLETDLEDIIDAQTNPTIAPLAADGEVTLRLTAKHTNISETNRLLSEMEDRILERVGEFFYGYGHTSLVEELAKACVKKGMTLSAAESFTGGLFSSWLTELSGASEYFKGGVVCYTNQLKRDGVGVAEETLNHFGAVSAQCAKELAAGIRDKTGSDIGISFTGVAGPNTQEGHPPGKVFIAISINGELEEVFEFMFAGSRSSIQRRSVKYACHLLLKMLESK</sequence>
<comment type="caution">
    <text evidence="3">The sequence shown here is derived from an EMBL/GenBank/DDBJ whole genome shotgun (WGS) entry which is preliminary data.</text>
</comment>
<dbReference type="SMART" id="SM00852">
    <property type="entry name" value="MoCF_biosynth"/>
    <property type="match status" value="1"/>
</dbReference>
<dbReference type="Pfam" id="PF02464">
    <property type="entry name" value="CinA"/>
    <property type="match status" value="1"/>
</dbReference>
<gene>
    <name evidence="1" type="primary">cinA</name>
    <name evidence="3" type="ORF">PJ311_04090</name>
</gene>
<evidence type="ECO:0000259" key="2">
    <source>
        <dbReference type="SMART" id="SM00852"/>
    </source>
</evidence>
<dbReference type="NCBIfam" id="NF001813">
    <property type="entry name" value="PRK00549.1"/>
    <property type="match status" value="1"/>
</dbReference>
<feature type="domain" description="MoaB/Mog" evidence="2">
    <location>
        <begin position="8"/>
        <end position="175"/>
    </location>
</feature>
<dbReference type="Pfam" id="PF00994">
    <property type="entry name" value="MoCF_biosynth"/>
    <property type="match status" value="1"/>
</dbReference>
<organism evidence="3 4">
    <name type="scientific">Bacillus changyiensis</name>
    <dbReference type="NCBI Taxonomy" id="3004103"/>
    <lineage>
        <taxon>Bacteria</taxon>
        <taxon>Bacillati</taxon>
        <taxon>Bacillota</taxon>
        <taxon>Bacilli</taxon>
        <taxon>Bacillales</taxon>
        <taxon>Bacillaceae</taxon>
        <taxon>Bacillus</taxon>
    </lineage>
</organism>
<dbReference type="InterPro" id="IPR008136">
    <property type="entry name" value="CinA_C"/>
</dbReference>
<dbReference type="RefSeq" id="WP_271339653.1">
    <property type="nucleotide sequence ID" value="NZ_JAQKAB010000002.1"/>
</dbReference>
<dbReference type="Proteomes" id="UP001211894">
    <property type="component" value="Unassembled WGS sequence"/>
</dbReference>
<dbReference type="PIRSF" id="PIRSF006728">
    <property type="entry name" value="CinA"/>
    <property type="match status" value="1"/>
</dbReference>
<dbReference type="Pfam" id="PF18146">
    <property type="entry name" value="CinA_KH"/>
    <property type="match status" value="1"/>
</dbReference>
<dbReference type="PANTHER" id="PTHR13939:SF0">
    <property type="entry name" value="NMN AMIDOHYDROLASE-LIKE PROTEIN YFAY"/>
    <property type="match status" value="1"/>
</dbReference>
<dbReference type="PANTHER" id="PTHR13939">
    <property type="entry name" value="NICOTINAMIDE-NUCLEOTIDE AMIDOHYDROLASE PNCC"/>
    <property type="match status" value="1"/>
</dbReference>
<dbReference type="InterPro" id="IPR050101">
    <property type="entry name" value="CinA"/>
</dbReference>
<dbReference type="InterPro" id="IPR041424">
    <property type="entry name" value="CinA_KH"/>
</dbReference>
<comment type="similarity">
    <text evidence="1">Belongs to the CinA family.</text>
</comment>
<accession>A0ABT4X0G7</accession>
<dbReference type="InterPro" id="IPR036653">
    <property type="entry name" value="CinA-like_C"/>
</dbReference>
<dbReference type="HAMAP" id="MF_00226_B">
    <property type="entry name" value="CinA_B"/>
    <property type="match status" value="1"/>
</dbReference>
<dbReference type="Gene3D" id="3.30.70.2860">
    <property type="match status" value="1"/>
</dbReference>
<evidence type="ECO:0000313" key="3">
    <source>
        <dbReference type="EMBL" id="MDA7025790.1"/>
    </source>
</evidence>